<dbReference type="Proteomes" id="UP001497482">
    <property type="component" value="Chromosome 3"/>
</dbReference>
<dbReference type="EMBL" id="OZ035825">
    <property type="protein sequence ID" value="CAL1601580.1"/>
    <property type="molecule type" value="Genomic_DNA"/>
</dbReference>
<feature type="compositionally biased region" description="Polar residues" evidence="3">
    <location>
        <begin position="10"/>
        <end position="26"/>
    </location>
</feature>
<dbReference type="GO" id="GO:0007283">
    <property type="term" value="P:spermatogenesis"/>
    <property type="evidence" value="ECO:0007669"/>
    <property type="project" value="TreeGrafter"/>
</dbReference>
<dbReference type="PANTHER" id="PTHR47341">
    <property type="entry name" value="GATA-TYPE ZINC FINGER PROTEIN 1"/>
    <property type="match status" value="1"/>
</dbReference>
<dbReference type="GO" id="GO:0006357">
    <property type="term" value="P:regulation of transcription by RNA polymerase II"/>
    <property type="evidence" value="ECO:0007669"/>
    <property type="project" value="TreeGrafter"/>
</dbReference>
<feature type="region of interest" description="Disordered" evidence="3">
    <location>
        <begin position="1"/>
        <end position="92"/>
    </location>
</feature>
<organism evidence="5 6">
    <name type="scientific">Knipowitschia caucasica</name>
    <name type="common">Caucasian dwarf goby</name>
    <name type="synonym">Pomatoschistus caucasicus</name>
    <dbReference type="NCBI Taxonomy" id="637954"/>
    <lineage>
        <taxon>Eukaryota</taxon>
        <taxon>Metazoa</taxon>
        <taxon>Chordata</taxon>
        <taxon>Craniata</taxon>
        <taxon>Vertebrata</taxon>
        <taxon>Euteleostomi</taxon>
        <taxon>Actinopterygii</taxon>
        <taxon>Neopterygii</taxon>
        <taxon>Teleostei</taxon>
        <taxon>Neoteleostei</taxon>
        <taxon>Acanthomorphata</taxon>
        <taxon>Gobiaria</taxon>
        <taxon>Gobiiformes</taxon>
        <taxon>Gobioidei</taxon>
        <taxon>Gobiidae</taxon>
        <taxon>Gobiinae</taxon>
        <taxon>Knipowitschia</taxon>
    </lineage>
</organism>
<evidence type="ECO:0000256" key="3">
    <source>
        <dbReference type="SAM" id="MobiDB-lite"/>
    </source>
</evidence>
<protein>
    <recommendedName>
        <fullName evidence="4">GATA-type domain-containing protein</fullName>
    </recommendedName>
</protein>
<dbReference type="GO" id="GO:0048599">
    <property type="term" value="P:oocyte development"/>
    <property type="evidence" value="ECO:0007669"/>
    <property type="project" value="TreeGrafter"/>
</dbReference>
<evidence type="ECO:0000259" key="4">
    <source>
        <dbReference type="PROSITE" id="PS50114"/>
    </source>
</evidence>
<dbReference type="SMART" id="SM00401">
    <property type="entry name" value="ZnF_GATA"/>
    <property type="match status" value="1"/>
</dbReference>
<feature type="domain" description="GATA-type" evidence="4">
    <location>
        <begin position="157"/>
        <end position="192"/>
    </location>
</feature>
<dbReference type="GO" id="GO:0005634">
    <property type="term" value="C:nucleus"/>
    <property type="evidence" value="ECO:0007669"/>
    <property type="project" value="TreeGrafter"/>
</dbReference>
<dbReference type="PANTHER" id="PTHR47341:SF1">
    <property type="entry name" value="GATA-TYPE ZINC FINGER PROTEIN 1"/>
    <property type="match status" value="1"/>
</dbReference>
<evidence type="ECO:0000256" key="2">
    <source>
        <dbReference type="PROSITE-ProRule" id="PRU00094"/>
    </source>
</evidence>
<dbReference type="PRINTS" id="PR00619">
    <property type="entry name" value="GATAZNFINGER"/>
</dbReference>
<keyword evidence="6" id="KW-1185">Reference proteome</keyword>
<dbReference type="InterPro" id="IPR013088">
    <property type="entry name" value="Znf_NHR/GATA"/>
</dbReference>
<accession>A0AAV2LGX9</accession>
<evidence type="ECO:0000313" key="6">
    <source>
        <dbReference type="Proteomes" id="UP001497482"/>
    </source>
</evidence>
<reference evidence="5 6" key="1">
    <citation type="submission" date="2024-04" db="EMBL/GenBank/DDBJ databases">
        <authorList>
            <person name="Waldvogel A.-M."/>
            <person name="Schoenle A."/>
        </authorList>
    </citation>
    <scope>NUCLEOTIDE SEQUENCE [LARGE SCALE GENOMIC DNA]</scope>
</reference>
<feature type="compositionally biased region" description="Basic residues" evidence="3">
    <location>
        <begin position="76"/>
        <end position="85"/>
    </location>
</feature>
<dbReference type="InterPro" id="IPR000679">
    <property type="entry name" value="Znf_GATA"/>
</dbReference>
<dbReference type="Pfam" id="PF00320">
    <property type="entry name" value="GATA"/>
    <property type="match status" value="1"/>
</dbReference>
<dbReference type="PROSITE" id="PS50114">
    <property type="entry name" value="GATA_ZN_FINGER_2"/>
    <property type="match status" value="1"/>
</dbReference>
<dbReference type="InterPro" id="IPR053116">
    <property type="entry name" value="GATA-type_Znf_Regulator"/>
</dbReference>
<dbReference type="AlphaFoldDB" id="A0AAV2LGX9"/>
<gene>
    <name evidence="5" type="ORF">KC01_LOCUS29516</name>
</gene>
<keyword evidence="2" id="KW-0862">Zinc</keyword>
<evidence type="ECO:0000256" key="1">
    <source>
        <dbReference type="ARBA" id="ARBA00023242"/>
    </source>
</evidence>
<evidence type="ECO:0000313" key="5">
    <source>
        <dbReference type="EMBL" id="CAL1601580.1"/>
    </source>
</evidence>
<name>A0AAV2LGX9_KNICA</name>
<keyword evidence="1" id="KW-0539">Nucleus</keyword>
<dbReference type="GO" id="GO:0043565">
    <property type="term" value="F:sequence-specific DNA binding"/>
    <property type="evidence" value="ECO:0007669"/>
    <property type="project" value="InterPro"/>
</dbReference>
<keyword evidence="2" id="KW-0863">Zinc-finger</keyword>
<proteinExistence type="predicted"/>
<dbReference type="Gene3D" id="3.30.50.10">
    <property type="entry name" value="Erythroid Transcription Factor GATA-1, subunit A"/>
    <property type="match status" value="1"/>
</dbReference>
<sequence>MNPDDLKASSDFTVTQFPSQPCSSLEEQPPNIHVNTASKSEDSSGENPAVDLVECSDKASEPTSEDPQCAEQRSLWRSKRRKQARPIRSASLEDPDFQGVTFRMDTELDDTKEQCRLLITSKYSSDLPVKRTRLRTRMSQRFLKTSSDEDSDSATSEIKDKACASCSTKKTPMWRDAEDGTPLCNACGIRYKKYRVRCTHCWNIPKKDGNSCCSKCGHFMRLTSAQRKTTV</sequence>
<dbReference type="CDD" id="cd00202">
    <property type="entry name" value="ZnF_GATA"/>
    <property type="match status" value="1"/>
</dbReference>
<keyword evidence="2" id="KW-0479">Metal-binding</keyword>
<dbReference type="GO" id="GO:0008270">
    <property type="term" value="F:zinc ion binding"/>
    <property type="evidence" value="ECO:0007669"/>
    <property type="project" value="UniProtKB-KW"/>
</dbReference>
<dbReference type="SUPFAM" id="SSF57716">
    <property type="entry name" value="Glucocorticoid receptor-like (DNA-binding domain)"/>
    <property type="match status" value="1"/>
</dbReference>